<gene>
    <name evidence="16" type="primary">coaX</name>
    <name evidence="17" type="ORF">CVT23_11360</name>
</gene>
<proteinExistence type="inferred from homology"/>
<name>A0A2M9G1P5_9PROT</name>
<evidence type="ECO:0000256" key="2">
    <source>
        <dbReference type="ARBA" id="ARBA00001958"/>
    </source>
</evidence>
<evidence type="ECO:0000256" key="15">
    <source>
        <dbReference type="ARBA" id="ARBA00040883"/>
    </source>
</evidence>
<evidence type="ECO:0000256" key="14">
    <source>
        <dbReference type="ARBA" id="ARBA00038036"/>
    </source>
</evidence>
<sequence length="259" mass="28058">MLLAIDAGNTNTTFAVFDGEEIVGEWRAGTNTARTADEYAVWLSSLMQLVNLKFANVDTAIIATVVPQGLFNLRTLCRRYFNCEPLVVGDPDVDIGIRILIEKERDVGADRLVNAVAAHHAYGGPAIILDFGTATTFDVIDENGNYHGGVIAPGINLSLEALHMAAAKLPRIAVERPTRVIGNDTQSAMLSGVYYGYVGLIEGLVARIKQDFGKPMKVVATGGLAAMFDDGTDEIDMIDRDLTMKGLLMIARRNPRTMN</sequence>
<dbReference type="HAMAP" id="MF_01274">
    <property type="entry name" value="Pantothen_kinase_3"/>
    <property type="match status" value="1"/>
</dbReference>
<dbReference type="EC" id="2.7.1.33" evidence="6 16"/>
<dbReference type="InterPro" id="IPR043129">
    <property type="entry name" value="ATPase_NBD"/>
</dbReference>
<reference evidence="17 18" key="1">
    <citation type="submission" date="2017-11" db="EMBL/GenBank/DDBJ databases">
        <title>Draft genome sequence of Rhizobiales bacterium SY3-13.</title>
        <authorList>
            <person name="Sun C."/>
        </authorList>
    </citation>
    <scope>NUCLEOTIDE SEQUENCE [LARGE SCALE GENOMIC DNA]</scope>
    <source>
        <strain evidence="17 18">SY3-13</strain>
    </source>
</reference>
<evidence type="ECO:0000256" key="8">
    <source>
        <dbReference type="ARBA" id="ARBA00022679"/>
    </source>
</evidence>
<dbReference type="NCBIfam" id="TIGR00671">
    <property type="entry name" value="baf"/>
    <property type="match status" value="1"/>
</dbReference>
<dbReference type="GO" id="GO:0004594">
    <property type="term" value="F:pantothenate kinase activity"/>
    <property type="evidence" value="ECO:0007669"/>
    <property type="project" value="UniProtKB-UniRule"/>
</dbReference>
<dbReference type="NCBIfam" id="NF009855">
    <property type="entry name" value="PRK13321.1"/>
    <property type="match status" value="1"/>
</dbReference>
<evidence type="ECO:0000256" key="16">
    <source>
        <dbReference type="HAMAP-Rule" id="MF_01274"/>
    </source>
</evidence>
<protein>
    <recommendedName>
        <fullName evidence="15 16">Type III pantothenate kinase</fullName>
        <ecNumber evidence="6 16">2.7.1.33</ecNumber>
    </recommendedName>
    <alternativeName>
        <fullName evidence="16">PanK-III</fullName>
    </alternativeName>
    <alternativeName>
        <fullName evidence="16">Pantothenic acid kinase</fullName>
    </alternativeName>
</protein>
<evidence type="ECO:0000256" key="5">
    <source>
        <dbReference type="ARBA" id="ARBA00011738"/>
    </source>
</evidence>
<dbReference type="GO" id="GO:0005524">
    <property type="term" value="F:ATP binding"/>
    <property type="evidence" value="ECO:0007669"/>
    <property type="project" value="UniProtKB-UniRule"/>
</dbReference>
<dbReference type="Pfam" id="PF03309">
    <property type="entry name" value="Pan_kinase"/>
    <property type="match status" value="1"/>
</dbReference>
<comment type="function">
    <text evidence="16">Catalyzes the phosphorylation of pantothenate (Pan), the first step in CoA biosynthesis.</text>
</comment>
<evidence type="ECO:0000256" key="4">
    <source>
        <dbReference type="ARBA" id="ARBA00005225"/>
    </source>
</evidence>
<evidence type="ECO:0000256" key="7">
    <source>
        <dbReference type="ARBA" id="ARBA00022490"/>
    </source>
</evidence>
<evidence type="ECO:0000256" key="3">
    <source>
        <dbReference type="ARBA" id="ARBA00004496"/>
    </source>
</evidence>
<feature type="binding site" evidence="16">
    <location>
        <begin position="6"/>
        <end position="13"/>
    </location>
    <ligand>
        <name>ATP</name>
        <dbReference type="ChEBI" id="CHEBI:30616"/>
    </ligand>
</feature>
<organism evidence="17 18">
    <name type="scientific">Minwuia thermotolerans</name>
    <dbReference type="NCBI Taxonomy" id="2056226"/>
    <lineage>
        <taxon>Bacteria</taxon>
        <taxon>Pseudomonadati</taxon>
        <taxon>Pseudomonadota</taxon>
        <taxon>Alphaproteobacteria</taxon>
        <taxon>Minwuiales</taxon>
        <taxon>Minwuiaceae</taxon>
        <taxon>Minwuia</taxon>
    </lineage>
</organism>
<evidence type="ECO:0000256" key="9">
    <source>
        <dbReference type="ARBA" id="ARBA00022741"/>
    </source>
</evidence>
<dbReference type="EMBL" id="PHIG01000032">
    <property type="protein sequence ID" value="PJK29640.1"/>
    <property type="molecule type" value="Genomic_DNA"/>
</dbReference>
<dbReference type="OrthoDB" id="9804707at2"/>
<keyword evidence="18" id="KW-1185">Reference proteome</keyword>
<keyword evidence="16" id="KW-0479">Metal-binding</keyword>
<evidence type="ECO:0000256" key="10">
    <source>
        <dbReference type="ARBA" id="ARBA00022777"/>
    </source>
</evidence>
<evidence type="ECO:0000256" key="6">
    <source>
        <dbReference type="ARBA" id="ARBA00012102"/>
    </source>
</evidence>
<evidence type="ECO:0000313" key="18">
    <source>
        <dbReference type="Proteomes" id="UP000229498"/>
    </source>
</evidence>
<dbReference type="Gene3D" id="3.30.420.40">
    <property type="match status" value="2"/>
</dbReference>
<feature type="binding site" evidence="16">
    <location>
        <position position="133"/>
    </location>
    <ligand>
        <name>ATP</name>
        <dbReference type="ChEBI" id="CHEBI:30616"/>
    </ligand>
</feature>
<comment type="subcellular location">
    <subcellularLocation>
        <location evidence="3 16">Cytoplasm</location>
    </subcellularLocation>
</comment>
<dbReference type="RefSeq" id="WP_109793665.1">
    <property type="nucleotide sequence ID" value="NZ_PHIG01000032.1"/>
</dbReference>
<evidence type="ECO:0000313" key="17">
    <source>
        <dbReference type="EMBL" id="PJK29640.1"/>
    </source>
</evidence>
<feature type="binding site" evidence="16">
    <location>
        <position position="130"/>
    </location>
    <ligand>
        <name>K(+)</name>
        <dbReference type="ChEBI" id="CHEBI:29103"/>
    </ligand>
</feature>
<comment type="caution">
    <text evidence="17">The sequence shown here is derived from an EMBL/GenBank/DDBJ whole genome shotgun (WGS) entry which is preliminary data.</text>
</comment>
<dbReference type="Proteomes" id="UP000229498">
    <property type="component" value="Unassembled WGS sequence"/>
</dbReference>
<dbReference type="InterPro" id="IPR004619">
    <property type="entry name" value="Type_III_PanK"/>
</dbReference>
<comment type="cofactor">
    <cofactor evidence="16">
        <name>NH4(+)</name>
        <dbReference type="ChEBI" id="CHEBI:28938"/>
    </cofactor>
    <cofactor evidence="16">
        <name>K(+)</name>
        <dbReference type="ChEBI" id="CHEBI:29103"/>
    </cofactor>
    <text evidence="16">A monovalent cation. Ammonium or potassium.</text>
</comment>
<keyword evidence="7 16" id="KW-0963">Cytoplasm</keyword>
<keyword evidence="12 16" id="KW-0630">Potassium</keyword>
<accession>A0A2M9G1P5</accession>
<keyword evidence="9 16" id="KW-0547">Nucleotide-binding</keyword>
<feature type="binding site" evidence="16">
    <location>
        <position position="185"/>
    </location>
    <ligand>
        <name>substrate</name>
    </ligand>
</feature>
<comment type="caution">
    <text evidence="16">Lacks conserved residue(s) required for the propagation of feature annotation.</text>
</comment>
<comment type="cofactor">
    <cofactor evidence="2">
        <name>K(+)</name>
        <dbReference type="ChEBI" id="CHEBI:29103"/>
    </cofactor>
</comment>
<evidence type="ECO:0000256" key="1">
    <source>
        <dbReference type="ARBA" id="ARBA00001206"/>
    </source>
</evidence>
<dbReference type="NCBIfam" id="NF009848">
    <property type="entry name" value="PRK13318.1-6"/>
    <property type="match status" value="1"/>
</dbReference>
<comment type="pathway">
    <text evidence="4 16">Cofactor biosynthesis; coenzyme A biosynthesis; CoA from (R)-pantothenate: step 1/5.</text>
</comment>
<dbReference type="UniPathway" id="UPA00241">
    <property type="reaction ID" value="UER00352"/>
</dbReference>
<dbReference type="NCBIfam" id="NF009844">
    <property type="entry name" value="PRK13318.1-2"/>
    <property type="match status" value="1"/>
</dbReference>
<comment type="catalytic activity">
    <reaction evidence="1 16">
        <text>(R)-pantothenate + ATP = (R)-4'-phosphopantothenate + ADP + H(+)</text>
        <dbReference type="Rhea" id="RHEA:16373"/>
        <dbReference type="ChEBI" id="CHEBI:10986"/>
        <dbReference type="ChEBI" id="CHEBI:15378"/>
        <dbReference type="ChEBI" id="CHEBI:29032"/>
        <dbReference type="ChEBI" id="CHEBI:30616"/>
        <dbReference type="ChEBI" id="CHEBI:456216"/>
        <dbReference type="EC" id="2.7.1.33"/>
    </reaction>
</comment>
<feature type="binding site" evidence="16">
    <location>
        <begin position="108"/>
        <end position="111"/>
    </location>
    <ligand>
        <name>substrate</name>
    </ligand>
</feature>
<dbReference type="SUPFAM" id="SSF53067">
    <property type="entry name" value="Actin-like ATPase domain"/>
    <property type="match status" value="2"/>
</dbReference>
<dbReference type="PANTHER" id="PTHR34265:SF1">
    <property type="entry name" value="TYPE III PANTOTHENATE KINASE"/>
    <property type="match status" value="1"/>
</dbReference>
<evidence type="ECO:0000256" key="11">
    <source>
        <dbReference type="ARBA" id="ARBA00022840"/>
    </source>
</evidence>
<keyword evidence="11 16" id="KW-0067">ATP-binding</keyword>
<evidence type="ECO:0000256" key="13">
    <source>
        <dbReference type="ARBA" id="ARBA00022993"/>
    </source>
</evidence>
<keyword evidence="13 16" id="KW-0173">Coenzyme A biosynthesis</keyword>
<dbReference type="PANTHER" id="PTHR34265">
    <property type="entry name" value="TYPE III PANTOTHENATE KINASE"/>
    <property type="match status" value="1"/>
</dbReference>
<evidence type="ECO:0000256" key="12">
    <source>
        <dbReference type="ARBA" id="ARBA00022958"/>
    </source>
</evidence>
<dbReference type="AlphaFoldDB" id="A0A2M9G1P5"/>
<comment type="subunit">
    <text evidence="5 16">Homodimer.</text>
</comment>
<keyword evidence="8 16" id="KW-0808">Transferase</keyword>
<dbReference type="GO" id="GO:0046872">
    <property type="term" value="F:metal ion binding"/>
    <property type="evidence" value="ECO:0007669"/>
    <property type="project" value="UniProtKB-KW"/>
</dbReference>
<dbReference type="CDD" id="cd24015">
    <property type="entry name" value="ASKHA_NBD_PanK-III"/>
    <property type="match status" value="1"/>
</dbReference>
<feature type="active site" description="Proton acceptor" evidence="16">
    <location>
        <position position="110"/>
    </location>
</feature>
<comment type="similarity">
    <text evidence="14 16">Belongs to the type III pantothenate kinase family.</text>
</comment>
<dbReference type="GO" id="GO:0005737">
    <property type="term" value="C:cytoplasm"/>
    <property type="evidence" value="ECO:0007669"/>
    <property type="project" value="UniProtKB-SubCell"/>
</dbReference>
<dbReference type="GO" id="GO:0015937">
    <property type="term" value="P:coenzyme A biosynthetic process"/>
    <property type="evidence" value="ECO:0007669"/>
    <property type="project" value="UniProtKB-UniRule"/>
</dbReference>
<keyword evidence="10 16" id="KW-0418">Kinase</keyword>